<keyword evidence="2" id="KW-0732">Signal</keyword>
<dbReference type="Pfam" id="PF14240">
    <property type="entry name" value="YHYH"/>
    <property type="match status" value="1"/>
</dbReference>
<name>A0ABW5E0S8_9BACT</name>
<reference evidence="5" key="1">
    <citation type="journal article" date="2019" name="Int. J. Syst. Evol. Microbiol.">
        <title>The Global Catalogue of Microorganisms (GCM) 10K type strain sequencing project: providing services to taxonomists for standard genome sequencing and annotation.</title>
        <authorList>
            <consortium name="The Broad Institute Genomics Platform"/>
            <consortium name="The Broad Institute Genome Sequencing Center for Infectious Disease"/>
            <person name="Wu L."/>
            <person name="Ma J."/>
        </authorList>
    </citation>
    <scope>NUCLEOTIDE SEQUENCE [LARGE SCALE GENOMIC DNA]</scope>
    <source>
        <strain evidence="5">JCM 16545</strain>
    </source>
</reference>
<dbReference type="Proteomes" id="UP001597297">
    <property type="component" value="Unassembled WGS sequence"/>
</dbReference>
<evidence type="ECO:0000259" key="3">
    <source>
        <dbReference type="Pfam" id="PF14240"/>
    </source>
</evidence>
<sequence length="311" mass="35038">MYKLLTLCIALPITPQLHAHDGNHTGGDGYRHKTPSKVEINTSGKQRHIKANGIANHTTGKFPNTRNPHAISSQDYRHQVPEKGVPAKQLTPLERQPFGIAINGVLFDPGTAEYWNQDRSSGWNYEALSGKIDLGEDRHHAHVQPNGAYHYHGLPTGLIEIIQQSKIEKKQMTLVGWAADGFPIYAKYGYIDPNNPSKGIKEMQPSYQLKIGKRPGSIDPQSLKRIRQTTDSPEPGGSYDGTFVQDYDYKEGSGDLDQANGRFGKTPEFPEGTYHYYITSEFPFIPRYFRGTPSPTFKKRHTRPHHHTRNP</sequence>
<feature type="region of interest" description="Disordered" evidence="1">
    <location>
        <begin position="211"/>
        <end position="242"/>
    </location>
</feature>
<dbReference type="RefSeq" id="WP_377095463.1">
    <property type="nucleotide sequence ID" value="NZ_JBHSJM010000001.1"/>
</dbReference>
<gene>
    <name evidence="4" type="ORF">ACFSQZ_05660</name>
</gene>
<organism evidence="4 5">
    <name type="scientific">Rubritalea spongiae</name>
    <dbReference type="NCBI Taxonomy" id="430797"/>
    <lineage>
        <taxon>Bacteria</taxon>
        <taxon>Pseudomonadati</taxon>
        <taxon>Verrucomicrobiota</taxon>
        <taxon>Verrucomicrobiia</taxon>
        <taxon>Verrucomicrobiales</taxon>
        <taxon>Rubritaleaceae</taxon>
        <taxon>Rubritalea</taxon>
    </lineage>
</organism>
<evidence type="ECO:0000313" key="5">
    <source>
        <dbReference type="Proteomes" id="UP001597297"/>
    </source>
</evidence>
<comment type="caution">
    <text evidence="4">The sequence shown here is derived from an EMBL/GenBank/DDBJ whole genome shotgun (WGS) entry which is preliminary data.</text>
</comment>
<evidence type="ECO:0000313" key="4">
    <source>
        <dbReference type="EMBL" id="MFD2275947.1"/>
    </source>
</evidence>
<keyword evidence="5" id="KW-1185">Reference proteome</keyword>
<proteinExistence type="predicted"/>
<dbReference type="EMBL" id="JBHUJC010000018">
    <property type="protein sequence ID" value="MFD2275947.1"/>
    <property type="molecule type" value="Genomic_DNA"/>
</dbReference>
<feature type="chain" id="PRO_5045340160" evidence="2">
    <location>
        <begin position="20"/>
        <end position="311"/>
    </location>
</feature>
<feature type="signal peptide" evidence="2">
    <location>
        <begin position="1"/>
        <end position="19"/>
    </location>
</feature>
<evidence type="ECO:0000256" key="2">
    <source>
        <dbReference type="SAM" id="SignalP"/>
    </source>
</evidence>
<accession>A0ABW5E0S8</accession>
<dbReference type="InterPro" id="IPR025924">
    <property type="entry name" value="YHYH_dom"/>
</dbReference>
<protein>
    <submittedName>
        <fullName evidence="4">YHYH protein</fullName>
    </submittedName>
</protein>
<evidence type="ECO:0000256" key="1">
    <source>
        <dbReference type="SAM" id="MobiDB-lite"/>
    </source>
</evidence>
<feature type="domain" description="YHYH" evidence="3">
    <location>
        <begin position="79"/>
        <end position="291"/>
    </location>
</feature>